<dbReference type="Pfam" id="PF00067">
    <property type="entry name" value="p450"/>
    <property type="match status" value="1"/>
</dbReference>
<evidence type="ECO:0000256" key="5">
    <source>
        <dbReference type="ARBA" id="ARBA00023004"/>
    </source>
</evidence>
<dbReference type="Gene3D" id="1.10.630.10">
    <property type="entry name" value="Cytochrome P450"/>
    <property type="match status" value="1"/>
</dbReference>
<name>E9CYN7_COCPS</name>
<keyword evidence="2 7" id="KW-0349">Heme</keyword>
<dbReference type="PANTHER" id="PTHR24286:SF384">
    <property type="entry name" value="P450, PUTATIVE (EUROFUNG)-RELATED"/>
    <property type="match status" value="1"/>
</dbReference>
<organism evidence="9">
    <name type="scientific">Coccidioides posadasii (strain RMSCC 757 / Silveira)</name>
    <name type="common">Valley fever fungus</name>
    <dbReference type="NCBI Taxonomy" id="443226"/>
    <lineage>
        <taxon>Eukaryota</taxon>
        <taxon>Fungi</taxon>
        <taxon>Dikarya</taxon>
        <taxon>Ascomycota</taxon>
        <taxon>Pezizomycotina</taxon>
        <taxon>Eurotiomycetes</taxon>
        <taxon>Eurotiomycetidae</taxon>
        <taxon>Onygenales</taxon>
        <taxon>Onygenaceae</taxon>
        <taxon>Coccidioides</taxon>
    </lineage>
</organism>
<dbReference type="eggNOG" id="KOG0157">
    <property type="taxonomic scope" value="Eukaryota"/>
</dbReference>
<dbReference type="GO" id="GO:0016125">
    <property type="term" value="P:sterol metabolic process"/>
    <property type="evidence" value="ECO:0007669"/>
    <property type="project" value="TreeGrafter"/>
</dbReference>
<dbReference type="PANTHER" id="PTHR24286">
    <property type="entry name" value="CYTOCHROME P450 26"/>
    <property type="match status" value="1"/>
</dbReference>
<dbReference type="GO" id="GO:0020037">
    <property type="term" value="F:heme binding"/>
    <property type="evidence" value="ECO:0007669"/>
    <property type="project" value="InterPro"/>
</dbReference>
<evidence type="ECO:0000256" key="3">
    <source>
        <dbReference type="ARBA" id="ARBA00022723"/>
    </source>
</evidence>
<reference evidence="9" key="1">
    <citation type="journal article" date="2010" name="Genome Res.">
        <title>Population genomic sequencing of Coccidioides fungi reveals recent hybridization and transposon control.</title>
        <authorList>
            <person name="Neafsey D.E."/>
            <person name="Barker B.M."/>
            <person name="Sharpton T.J."/>
            <person name="Stajich J.E."/>
            <person name="Park D.J."/>
            <person name="Whiston E."/>
            <person name="Hung C.-Y."/>
            <person name="McMahan C."/>
            <person name="White J."/>
            <person name="Sykes S."/>
            <person name="Heiman D."/>
            <person name="Young S."/>
            <person name="Zeng Q."/>
            <person name="Abouelleil A."/>
            <person name="Aftuck L."/>
            <person name="Bessette D."/>
            <person name="Brown A."/>
            <person name="FitzGerald M."/>
            <person name="Lui A."/>
            <person name="Macdonald J.P."/>
            <person name="Priest M."/>
            <person name="Orbach M.J."/>
            <person name="Galgiani J.N."/>
            <person name="Kirkland T.N."/>
            <person name="Cole G.T."/>
            <person name="Birren B.W."/>
            <person name="Henn M.R."/>
            <person name="Taylor J.W."/>
            <person name="Rounsley S.D."/>
        </authorList>
    </citation>
    <scope>NUCLEOTIDE SEQUENCE [LARGE SCALE GENOMIC DNA]</scope>
    <source>
        <strain evidence="9">RMSCC 757 / Silveira</strain>
    </source>
</reference>
<gene>
    <name evidence="8" type="ORF">CPSG_02907</name>
</gene>
<evidence type="ECO:0000256" key="2">
    <source>
        <dbReference type="ARBA" id="ARBA00022617"/>
    </source>
</evidence>
<dbReference type="OrthoDB" id="1470350at2759"/>
<evidence type="ECO:0000256" key="6">
    <source>
        <dbReference type="ARBA" id="ARBA00023033"/>
    </source>
</evidence>
<evidence type="ECO:0000313" key="8">
    <source>
        <dbReference type="EMBL" id="EFW21064.1"/>
    </source>
</evidence>
<dbReference type="InterPro" id="IPR001128">
    <property type="entry name" value="Cyt_P450"/>
</dbReference>
<dbReference type="VEuPathDB" id="FungiDB:CPSG_02907"/>
<accession>E9CYN7</accession>
<dbReference type="InterPro" id="IPR017972">
    <property type="entry name" value="Cyt_P450_CS"/>
</dbReference>
<evidence type="ECO:0000256" key="7">
    <source>
        <dbReference type="RuleBase" id="RU000461"/>
    </source>
</evidence>
<dbReference type="GO" id="GO:0004497">
    <property type="term" value="F:monooxygenase activity"/>
    <property type="evidence" value="ECO:0007669"/>
    <property type="project" value="UniProtKB-KW"/>
</dbReference>
<dbReference type="Proteomes" id="UP000002497">
    <property type="component" value="Unassembled WGS sequence"/>
</dbReference>
<keyword evidence="6 7" id="KW-0503">Monooxygenase</keyword>
<dbReference type="GO" id="GO:0016705">
    <property type="term" value="F:oxidoreductase activity, acting on paired donors, with incorporation or reduction of molecular oxygen"/>
    <property type="evidence" value="ECO:0007669"/>
    <property type="project" value="InterPro"/>
</dbReference>
<evidence type="ECO:0000313" key="9">
    <source>
        <dbReference type="Proteomes" id="UP000002497"/>
    </source>
</evidence>
<dbReference type="OMA" id="AYRELMS"/>
<keyword evidence="5 7" id="KW-0408">Iron</keyword>
<dbReference type="SUPFAM" id="SSF48264">
    <property type="entry name" value="Cytochrome P450"/>
    <property type="match status" value="1"/>
</dbReference>
<keyword evidence="4 7" id="KW-0560">Oxidoreductase</keyword>
<evidence type="ECO:0008006" key="10">
    <source>
        <dbReference type="Google" id="ProtNLM"/>
    </source>
</evidence>
<dbReference type="VEuPathDB" id="FungiDB:D8B26_002675"/>
<evidence type="ECO:0000256" key="4">
    <source>
        <dbReference type="ARBA" id="ARBA00023002"/>
    </source>
</evidence>
<dbReference type="STRING" id="443226.E9CYN7"/>
<keyword evidence="3 7" id="KW-0479">Metal-binding</keyword>
<dbReference type="HOGENOM" id="CLU_507165_0_0_1"/>
<proteinExistence type="inferred from homology"/>
<reference evidence="9" key="2">
    <citation type="submission" date="2010-03" db="EMBL/GenBank/DDBJ databases">
        <title>The genome sequence of Coccidioides posadasii strain Silveira.</title>
        <authorList>
            <consortium name="The Broad Institute Genome Sequencing Center for Infectious Disease"/>
            <person name="Neafsey D."/>
            <person name="Orbach M."/>
            <person name="Henn M.R."/>
            <person name="Cole G.T."/>
            <person name="Galgiani J."/>
            <person name="Gardner M.J."/>
            <person name="Kirkland T.N."/>
            <person name="Taylor J.W."/>
            <person name="Young S.K."/>
            <person name="Zeng Q."/>
            <person name="Koehrsen M."/>
            <person name="Alvarado L."/>
            <person name="Berlin A."/>
            <person name="Borenstein D."/>
            <person name="Chapman S.B."/>
            <person name="Chen Z."/>
            <person name="Engels R."/>
            <person name="Freedman E."/>
            <person name="Gellesch M."/>
            <person name="Goldberg J."/>
            <person name="Griggs A."/>
            <person name="Gujja S."/>
            <person name="Heilman E."/>
            <person name="Heiman D."/>
            <person name="Howarth C."/>
            <person name="Jen D."/>
            <person name="Larson L."/>
            <person name="Mehta T."/>
            <person name="Neiman D."/>
            <person name="Park D."/>
            <person name="Pearson M."/>
            <person name="Richards J."/>
            <person name="Roberts A."/>
            <person name="Saif S."/>
            <person name="Shea T."/>
            <person name="Shenoy N."/>
            <person name="Sisk P."/>
            <person name="Stolte C."/>
            <person name="Sykes S."/>
            <person name="Walk T."/>
            <person name="White J."/>
            <person name="Yandava C."/>
            <person name="Haas B."/>
            <person name="Nusbaum C."/>
            <person name="Birren B."/>
        </authorList>
    </citation>
    <scope>NUCLEOTIDE SEQUENCE [LARGE SCALE GENOMIC DNA]</scope>
    <source>
        <strain evidence="9">RMSCC 757 / Silveira</strain>
    </source>
</reference>
<sequence>MGKAKPPKFGSGRKATLLSTINQSLSFHASPELFLSTAPGAADETRDQSNALPSIVRAKILNRDVAVISSYRHCRDILQATHGASLSPTEPGSVARDGGDPITPSTFTVGPAYRELMSDFFPLPNLLLLDLPGHSQAKLHWEEHFARVFAQIPNLIRDTVVDHLTTWSHGSTVDLYEQMKDLSWKVLCAVFLGLSPGDDQYRTIISLQEDLMRGQFSLFPVSINTPLWRSPRCKGIEARKKLQVVLGEMMTTRTADGNPTCPFAQPSDSDGGLNSEELAGNTLLFTSSIAIKALASLLTASLLNLFLFPSQPPLASMVRRKHAHGKTHEDSDLLRSILLETERMSPPVIGVMRRVERDVVLTECATDPALQHQVVVPAGWDAWLYFVSASRDASIYQNASQFIPDRFLSQLEPSPPLAFGAGAKACLGREVTRTVVKTVASAMLETGIDLVGSIDQKGVRGWLGWDDNVSVDIIAKELKQLPCQRPREPIRHRDSVSRRKFTTGD</sequence>
<dbReference type="EMBL" id="GL636488">
    <property type="protein sequence ID" value="EFW21064.1"/>
    <property type="molecule type" value="Genomic_DNA"/>
</dbReference>
<dbReference type="PROSITE" id="PS00086">
    <property type="entry name" value="CYTOCHROME_P450"/>
    <property type="match status" value="1"/>
</dbReference>
<dbReference type="GO" id="GO:0005506">
    <property type="term" value="F:iron ion binding"/>
    <property type="evidence" value="ECO:0007669"/>
    <property type="project" value="InterPro"/>
</dbReference>
<dbReference type="InterPro" id="IPR036396">
    <property type="entry name" value="Cyt_P450_sf"/>
</dbReference>
<comment type="similarity">
    <text evidence="1 7">Belongs to the cytochrome P450 family.</text>
</comment>
<keyword evidence="9" id="KW-1185">Reference proteome</keyword>
<evidence type="ECO:0000256" key="1">
    <source>
        <dbReference type="ARBA" id="ARBA00010617"/>
    </source>
</evidence>
<protein>
    <recommendedName>
        <fullName evidence="10">Cytochrome P450</fullName>
    </recommendedName>
</protein>
<dbReference type="AlphaFoldDB" id="E9CYN7"/>
<dbReference type="CDD" id="cd00302">
    <property type="entry name" value="cytochrome_P450"/>
    <property type="match status" value="1"/>
</dbReference>